<dbReference type="PANTHER" id="PTHR43308:SF1">
    <property type="entry name" value="OUTER MEMBRANE PROTEIN ALPHA"/>
    <property type="match status" value="1"/>
</dbReference>
<feature type="signal peptide" evidence="1">
    <location>
        <begin position="1"/>
        <end position="28"/>
    </location>
</feature>
<dbReference type="NCBIfam" id="NF033921">
    <property type="entry name" value="por_somb"/>
    <property type="match status" value="1"/>
</dbReference>
<evidence type="ECO:0000256" key="2">
    <source>
        <dbReference type="SAM" id="Coils"/>
    </source>
</evidence>
<feature type="chain" id="PRO_5038168163" evidence="1">
    <location>
        <begin position="29"/>
        <end position="553"/>
    </location>
</feature>
<dbReference type="InterPro" id="IPR007049">
    <property type="entry name" value="Carb-sel_porin_OprB"/>
</dbReference>
<dbReference type="GO" id="GO:0015288">
    <property type="term" value="F:porin activity"/>
    <property type="evidence" value="ECO:0007669"/>
    <property type="project" value="InterPro"/>
</dbReference>
<dbReference type="InterPro" id="IPR001119">
    <property type="entry name" value="SLH_dom"/>
</dbReference>
<dbReference type="Pfam" id="PF00395">
    <property type="entry name" value="SLH"/>
    <property type="match status" value="1"/>
</dbReference>
<dbReference type="GO" id="GO:0008643">
    <property type="term" value="P:carbohydrate transport"/>
    <property type="evidence" value="ECO:0007669"/>
    <property type="project" value="InterPro"/>
</dbReference>
<evidence type="ECO:0000313" key="5">
    <source>
        <dbReference type="Proteomes" id="UP000641646"/>
    </source>
</evidence>
<feature type="domain" description="SLH" evidence="3">
    <location>
        <begin position="65"/>
        <end position="129"/>
    </location>
</feature>
<dbReference type="InterPro" id="IPR047684">
    <property type="entry name" value="Por_som-like"/>
</dbReference>
<keyword evidence="2" id="KW-0175">Coiled coil</keyword>
<protein>
    <submittedName>
        <fullName evidence="4">Carbohydrate porin</fullName>
    </submittedName>
</protein>
<reference evidence="4" key="1">
    <citation type="journal article" date="2015" name="ISME J.">
        <title>Draft Genome Sequence of Streptomyces incarnatus NRRL8089, which Produces the Nucleoside Antibiotic Sinefungin.</title>
        <authorList>
            <person name="Oshima K."/>
            <person name="Hattori M."/>
            <person name="Shimizu H."/>
            <person name="Fukuda K."/>
            <person name="Nemoto M."/>
            <person name="Inagaki K."/>
            <person name="Tamura T."/>
        </authorList>
    </citation>
    <scope>NUCLEOTIDE SEQUENCE</scope>
    <source>
        <strain evidence="4">FACHB-1375</strain>
    </source>
</reference>
<dbReference type="AlphaFoldDB" id="A0A926ZK37"/>
<dbReference type="RefSeq" id="WP_190472502.1">
    <property type="nucleotide sequence ID" value="NZ_JACJPW010000102.1"/>
</dbReference>
<evidence type="ECO:0000259" key="3">
    <source>
        <dbReference type="PROSITE" id="PS51272"/>
    </source>
</evidence>
<evidence type="ECO:0000256" key="1">
    <source>
        <dbReference type="RuleBase" id="RU363072"/>
    </source>
</evidence>
<dbReference type="EMBL" id="JACJPW010000102">
    <property type="protein sequence ID" value="MBD2185002.1"/>
    <property type="molecule type" value="Genomic_DNA"/>
</dbReference>
<dbReference type="GO" id="GO:0016020">
    <property type="term" value="C:membrane"/>
    <property type="evidence" value="ECO:0007669"/>
    <property type="project" value="InterPro"/>
</dbReference>
<proteinExistence type="inferred from homology"/>
<feature type="coiled-coil region" evidence="2">
    <location>
        <begin position="145"/>
        <end position="172"/>
    </location>
</feature>
<dbReference type="PROSITE" id="PS51272">
    <property type="entry name" value="SLH"/>
    <property type="match status" value="1"/>
</dbReference>
<dbReference type="InterPro" id="IPR051465">
    <property type="entry name" value="Cell_Envelope_Struct_Comp"/>
</dbReference>
<gene>
    <name evidence="4" type="ORF">H6G03_28680</name>
</gene>
<comment type="similarity">
    <text evidence="1">Belongs to the OprB family.</text>
</comment>
<accession>A0A926ZK37</accession>
<sequence length="553" mass="59831">MNKLFCKTLALTLTLLGSGLLRSHGAIAGDLAINEESTASPTPGLANPFVPKSSEKRSSMARVTSVSQLTDVQPTDWAFGALQSLVERYGCIEGYPDGTYRGNRAMTRYEFAAGLNQCLNRIQELIASLPQGVTKEDLAALQRLQEEFASELASLRGRVDSLEARTARLETQQFSTTTKLSGQVSMYVGDAFGERAGPANNTTFGYQAFLTFLTSFSGKDSLIVGLEASNLEVFSTETRFPETDTRGTSDETRFVIPAKYVYGFGNNDISLNQLQYRFPVGDKLTVSLDAFASNRVLSANITTLTDLGTGPISYFGKTSPLLYPINQQAGIGLQWRAAPWLNVDFSLANEFTANDPSKGLFQGGYAASVRPVITLDRLRVTGSYMNSYSPQFGIDTAAGSNPAKINGAGPVVANTFFVGSFYRLFPNFDVGAGLAHSKVRTLGEGTKGDAEVWQYDFNIVLYDVGKKGNVAGLTVGIQPRLGGTSNAALAQAIGLEPGQRSDRDVGYHIEVFYTHRVNDNISITPGVFWLTAPNHDERNPDVVVGAIRTTFSF</sequence>
<dbReference type="SUPFAM" id="SSF46966">
    <property type="entry name" value="Spectrin repeat"/>
    <property type="match status" value="1"/>
</dbReference>
<keyword evidence="1" id="KW-0732">Signal</keyword>
<organism evidence="4 5">
    <name type="scientific">Aerosakkonema funiforme FACHB-1375</name>
    <dbReference type="NCBI Taxonomy" id="2949571"/>
    <lineage>
        <taxon>Bacteria</taxon>
        <taxon>Bacillati</taxon>
        <taxon>Cyanobacteriota</taxon>
        <taxon>Cyanophyceae</taxon>
        <taxon>Oscillatoriophycideae</taxon>
        <taxon>Aerosakkonematales</taxon>
        <taxon>Aerosakkonemataceae</taxon>
        <taxon>Aerosakkonema</taxon>
    </lineage>
</organism>
<reference evidence="4" key="2">
    <citation type="submission" date="2020-08" db="EMBL/GenBank/DDBJ databases">
        <authorList>
            <person name="Chen M."/>
            <person name="Teng W."/>
            <person name="Zhao L."/>
            <person name="Hu C."/>
            <person name="Zhou Y."/>
            <person name="Han B."/>
            <person name="Song L."/>
            <person name="Shu W."/>
        </authorList>
    </citation>
    <scope>NUCLEOTIDE SEQUENCE</scope>
    <source>
        <strain evidence="4">FACHB-1375</strain>
    </source>
</reference>
<dbReference type="Proteomes" id="UP000641646">
    <property type="component" value="Unassembled WGS sequence"/>
</dbReference>
<comment type="caution">
    <text evidence="4">The sequence shown here is derived from an EMBL/GenBank/DDBJ whole genome shotgun (WGS) entry which is preliminary data.</text>
</comment>
<keyword evidence="5" id="KW-1185">Reference proteome</keyword>
<dbReference type="PANTHER" id="PTHR43308">
    <property type="entry name" value="OUTER MEMBRANE PROTEIN ALPHA-RELATED"/>
    <property type="match status" value="1"/>
</dbReference>
<dbReference type="Pfam" id="PF04966">
    <property type="entry name" value="OprB"/>
    <property type="match status" value="1"/>
</dbReference>
<evidence type="ECO:0000313" key="4">
    <source>
        <dbReference type="EMBL" id="MBD2185002.1"/>
    </source>
</evidence>
<name>A0A926ZK37_9CYAN</name>